<dbReference type="PANTHER" id="PTHR42693">
    <property type="entry name" value="ARYLSULFATASE FAMILY MEMBER"/>
    <property type="match status" value="1"/>
</dbReference>
<protein>
    <submittedName>
        <fullName evidence="6">Sulfatase-like hydrolase/transferase</fullName>
    </submittedName>
</protein>
<evidence type="ECO:0000259" key="5">
    <source>
        <dbReference type="Pfam" id="PF00884"/>
    </source>
</evidence>
<evidence type="ECO:0000313" key="6">
    <source>
        <dbReference type="EMBL" id="WZK90925.1"/>
    </source>
</evidence>
<evidence type="ECO:0000256" key="3">
    <source>
        <dbReference type="ARBA" id="ARBA00022801"/>
    </source>
</evidence>
<dbReference type="InterPro" id="IPR000917">
    <property type="entry name" value="Sulfatase_N"/>
</dbReference>
<sequence length="529" mass="59879">MSALQHSNLRCVSKSFRYQLFKEVQSSHATHYKSTTPSQSLMKHPNVLWMVSDHQAFANRKLNIEYLPLQKRLGEIGTTFRRAYTVLPICSPARASMLTGLYPHMHGLTENDGRFGGRAELDVGEALLQRDFRAAGYRCGWFGKWHLNHDTSACDHGFEGFSLPGYGYPYNTPEYKAYLSSIQSGPLFAEIEVPGESRLAPATQVDLLEEDSWYDYEAGSAILHGPEEVHEAHFLADAAIRWIKSVDRTHPFFVRLDPWGPHPPYTVPSGFQSEMRDEDVFLSHNLDHDLETRPAHHAQYRDQWQRDLREDSFDWPRLTRRAIEHSIVVERALKKVIDFLEDCGRIENTIIVFCADHGDAVASNGGVMNKGSLLTEETIRIPMVFAGPSIARGKTTDALIANVDVAPTLLDLCDLTPSSTHQGLSVEGQLHNPRGSALRDKIMVQHYGLHIPIVQRCLVQSNWKYVLQEDGFEELYRLDADPYERTNLAIEDPNASAILNQLRSGLRKEMESLGDNQKEIRSVLDTLSE</sequence>
<dbReference type="Gene3D" id="3.40.720.10">
    <property type="entry name" value="Alkaline Phosphatase, subunit A"/>
    <property type="match status" value="1"/>
</dbReference>
<evidence type="ECO:0000256" key="4">
    <source>
        <dbReference type="ARBA" id="ARBA00022837"/>
    </source>
</evidence>
<dbReference type="PANTHER" id="PTHR42693:SF53">
    <property type="entry name" value="ENDO-4-O-SULFATASE"/>
    <property type="match status" value="1"/>
</dbReference>
<dbReference type="Proteomes" id="UP001623232">
    <property type="component" value="Chromosome"/>
</dbReference>
<dbReference type="EMBL" id="CP123584">
    <property type="protein sequence ID" value="WZK90925.1"/>
    <property type="molecule type" value="Genomic_DNA"/>
</dbReference>
<gene>
    <name evidence="6" type="ORF">QEZ52_10370</name>
</gene>
<dbReference type="RefSeq" id="WP_406650227.1">
    <property type="nucleotide sequence ID" value="NZ_CP123584.1"/>
</dbReference>
<dbReference type="PROSITE" id="PS00523">
    <property type="entry name" value="SULFATASE_1"/>
    <property type="match status" value="1"/>
</dbReference>
<evidence type="ECO:0000313" key="7">
    <source>
        <dbReference type="Proteomes" id="UP001623232"/>
    </source>
</evidence>
<dbReference type="SUPFAM" id="SSF53649">
    <property type="entry name" value="Alkaline phosphatase-like"/>
    <property type="match status" value="1"/>
</dbReference>
<keyword evidence="4" id="KW-0106">Calcium</keyword>
<name>A0ABZ2XXT8_9RHOB</name>
<accession>A0ABZ2XXT8</accession>
<dbReference type="Pfam" id="PF00884">
    <property type="entry name" value="Sulfatase"/>
    <property type="match status" value="1"/>
</dbReference>
<feature type="domain" description="Sulfatase N-terminal" evidence="5">
    <location>
        <begin position="45"/>
        <end position="414"/>
    </location>
</feature>
<evidence type="ECO:0000256" key="1">
    <source>
        <dbReference type="ARBA" id="ARBA00008779"/>
    </source>
</evidence>
<reference evidence="6 7" key="1">
    <citation type="submission" date="2023-04" db="EMBL/GenBank/DDBJ databases">
        <title>Complete genome sequence of Alisedimentitalea scapharcae.</title>
        <authorList>
            <person name="Rong J.-C."/>
            <person name="Yi M.-L."/>
            <person name="Zhao Q."/>
        </authorList>
    </citation>
    <scope>NUCLEOTIDE SEQUENCE [LARGE SCALE GENOMIC DNA]</scope>
    <source>
        <strain evidence="6 7">KCTC 42119</strain>
    </source>
</reference>
<dbReference type="InterPro" id="IPR024607">
    <property type="entry name" value="Sulfatase_CS"/>
</dbReference>
<dbReference type="InterPro" id="IPR017850">
    <property type="entry name" value="Alkaline_phosphatase_core_sf"/>
</dbReference>
<comment type="similarity">
    <text evidence="1">Belongs to the sulfatase family.</text>
</comment>
<organism evidence="6 7">
    <name type="scientific">Aliisedimentitalea scapharcae</name>
    <dbReference type="NCBI Taxonomy" id="1524259"/>
    <lineage>
        <taxon>Bacteria</taxon>
        <taxon>Pseudomonadati</taxon>
        <taxon>Pseudomonadota</taxon>
        <taxon>Alphaproteobacteria</taxon>
        <taxon>Rhodobacterales</taxon>
        <taxon>Roseobacteraceae</taxon>
        <taxon>Aliisedimentitalea</taxon>
    </lineage>
</organism>
<keyword evidence="2" id="KW-0479">Metal-binding</keyword>
<dbReference type="InterPro" id="IPR050738">
    <property type="entry name" value="Sulfatase"/>
</dbReference>
<proteinExistence type="inferred from homology"/>
<keyword evidence="3" id="KW-0378">Hydrolase</keyword>
<keyword evidence="7" id="KW-1185">Reference proteome</keyword>
<evidence type="ECO:0000256" key="2">
    <source>
        <dbReference type="ARBA" id="ARBA00022723"/>
    </source>
</evidence>